<feature type="compositionally biased region" description="Polar residues" evidence="1">
    <location>
        <begin position="321"/>
        <end position="334"/>
    </location>
</feature>
<feature type="chain" id="PRO_5012985015" evidence="2">
    <location>
        <begin position="25"/>
        <end position="685"/>
    </location>
</feature>
<feature type="signal peptide" evidence="2">
    <location>
        <begin position="1"/>
        <end position="24"/>
    </location>
</feature>
<feature type="compositionally biased region" description="Low complexity" evidence="1">
    <location>
        <begin position="335"/>
        <end position="349"/>
    </location>
</feature>
<evidence type="ECO:0000256" key="2">
    <source>
        <dbReference type="SAM" id="SignalP"/>
    </source>
</evidence>
<accession>A0A218YST5</accession>
<feature type="compositionally biased region" description="Low complexity" evidence="1">
    <location>
        <begin position="640"/>
        <end position="662"/>
    </location>
</feature>
<dbReference type="Proteomes" id="UP000242519">
    <property type="component" value="Unassembled WGS sequence"/>
</dbReference>
<keyword evidence="2" id="KW-0732">Signal</keyword>
<evidence type="ECO:0000256" key="1">
    <source>
        <dbReference type="SAM" id="MobiDB-lite"/>
    </source>
</evidence>
<evidence type="ECO:0000313" key="4">
    <source>
        <dbReference type="Proteomes" id="UP000242519"/>
    </source>
</evidence>
<reference evidence="3 4" key="1">
    <citation type="submission" date="2017-04" db="EMBL/GenBank/DDBJ databases">
        <title>Draft genome sequence of Marssonina coronaria NL1: causal agent of apple blotch.</title>
        <authorList>
            <person name="Cheng Q."/>
        </authorList>
    </citation>
    <scope>NUCLEOTIDE SEQUENCE [LARGE SCALE GENOMIC DNA]</scope>
    <source>
        <strain evidence="3 4">NL1</strain>
    </source>
</reference>
<evidence type="ECO:0000313" key="3">
    <source>
        <dbReference type="EMBL" id="OWO97550.1"/>
    </source>
</evidence>
<feature type="compositionally biased region" description="Low complexity" evidence="1">
    <location>
        <begin position="274"/>
        <end position="301"/>
    </location>
</feature>
<organism evidence="3 4">
    <name type="scientific">Diplocarpon coronariae</name>
    <dbReference type="NCBI Taxonomy" id="2795749"/>
    <lineage>
        <taxon>Eukaryota</taxon>
        <taxon>Fungi</taxon>
        <taxon>Dikarya</taxon>
        <taxon>Ascomycota</taxon>
        <taxon>Pezizomycotina</taxon>
        <taxon>Leotiomycetes</taxon>
        <taxon>Helotiales</taxon>
        <taxon>Drepanopezizaceae</taxon>
        <taxon>Diplocarpon</taxon>
    </lineage>
</organism>
<keyword evidence="4" id="KW-1185">Reference proteome</keyword>
<gene>
    <name evidence="3" type="ORF">B2J93_661</name>
</gene>
<dbReference type="STRING" id="503106.A0A218YST5"/>
<comment type="caution">
    <text evidence="3">The sequence shown here is derived from an EMBL/GenBank/DDBJ whole genome shotgun (WGS) entry which is preliminary data.</text>
</comment>
<dbReference type="OrthoDB" id="3642826at2759"/>
<dbReference type="InParanoid" id="A0A218YST5"/>
<proteinExistence type="predicted"/>
<dbReference type="EMBL" id="MZNU01000434">
    <property type="protein sequence ID" value="OWO97550.1"/>
    <property type="molecule type" value="Genomic_DNA"/>
</dbReference>
<name>A0A218YST5_9HELO</name>
<feature type="region of interest" description="Disordered" evidence="1">
    <location>
        <begin position="622"/>
        <end position="662"/>
    </location>
</feature>
<protein>
    <submittedName>
        <fullName evidence="3">Uncharacterized protein</fullName>
    </submittedName>
</protein>
<feature type="region of interest" description="Disordered" evidence="1">
    <location>
        <begin position="274"/>
        <end position="369"/>
    </location>
</feature>
<sequence length="685" mass="69253">MKTHTLSRSFALAWSLFSVPGAFSAYANSSTARTTTGDSPSPSDVCACTIVFSTTPEMWYHGVFNATGPTVIYTIDEDTHSKIGSSLVPSNSSIFATGTESLNANQGRYIYTTINANFDQSLVVTQTNHFHFSYSFYYPRATTLSGGLISTQCNGNSGAPTSLFPMLPYTSDVEYTSTYIGQPQFLEGAQAGLEDFDAFAARVAKLVGAPTCKLIGAGGTGDLKVAVSILTSSSTVYTKAEQTTSDAAAPGPPSQTVTTPTAAPVVVPSIAQAPSTLVHTPTTTLEPTPESSSPEGAPSLLTIPSSSLDREPSVLDIPPISSDQLSRSVTPPTAVSNPVENSPPVVSQPHGNTNGPPAPSPKLSSPQPSTIPFPVINPSPAPQTTIFFTLSSPVNQMPTAPRTTTLFIGASPAPAKIIILPLTSGFVLEGTTLTLGGAPATIASQLLSVGSSGLEILQPSSASAQEHPSAVILVPLANPSVSAQVDGGGIGGVIASIFGLPAPEPGVGAILNPVMTVGTQPFTISAAQSGGLVVDAQTLTSGGNIVVAGSTLSLAPSGNEIIIIGAQVPSPLPVITLGTKPLTISAVEDGVVVGIQTLKSGDNIVVEGETLSLAPSGEGIVVNGHAETSAGGQSSGEGSGSRSVAGSVTATSSSSLETSSGSKEPSARAWIIATGICVLWASGII</sequence>
<dbReference type="AlphaFoldDB" id="A0A218YST5"/>